<dbReference type="NCBIfam" id="TIGR04521">
    <property type="entry name" value="ECF_ATPase_2"/>
    <property type="match status" value="1"/>
</dbReference>
<dbReference type="SMART" id="SM00382">
    <property type="entry name" value="AAA"/>
    <property type="match status" value="1"/>
</dbReference>
<comment type="subcellular location">
    <subcellularLocation>
        <location evidence="1 8">Cell membrane</location>
        <topology evidence="1 8">Peripheral membrane protein</topology>
    </subcellularLocation>
</comment>
<evidence type="ECO:0000256" key="2">
    <source>
        <dbReference type="ARBA" id="ARBA00022448"/>
    </source>
</evidence>
<dbReference type="InterPro" id="IPR050095">
    <property type="entry name" value="ECF_ABC_transporter_ATP-bd"/>
</dbReference>
<dbReference type="PROSITE" id="PS50893">
    <property type="entry name" value="ABC_TRANSPORTER_2"/>
    <property type="match status" value="1"/>
</dbReference>
<dbReference type="CDD" id="cd03225">
    <property type="entry name" value="ABC_cobalt_CbiO_domain1"/>
    <property type="match status" value="1"/>
</dbReference>
<sequence>MIEFQNVSYTYRTAEGKRARKKRNEPAEVPADWGNAPSAYWALHNVSFTLNDGEFFGIAGHTGSGKSTLIQHMNGLLQPSRGYVLVDGVDISEKNAATKARSHVGVVFQYPEHQLFAATVFEDVAFGPRNMGLSGEEVERRYAEAMKLVELDPEQLRDISPFELSGGQQRRVAFAGVLAMQPKTLILDEPVAGLDPHAREEFLAFIQRLHHNEGLTVVMVSHDMDDLARFCDRILILNRGEEFALGTPDEVFADAEACKGIGLGVPAAQHLANTLASEGVALPAHNGLYTAAELADAIASLYEAAHE</sequence>
<evidence type="ECO:0000256" key="1">
    <source>
        <dbReference type="ARBA" id="ARBA00004202"/>
    </source>
</evidence>
<evidence type="ECO:0000256" key="3">
    <source>
        <dbReference type="ARBA" id="ARBA00022475"/>
    </source>
</evidence>
<dbReference type="OrthoDB" id="9806471at2"/>
<dbReference type="RefSeq" id="WP_066660372.1">
    <property type="nucleotide sequence ID" value="NZ_CP011402.1"/>
</dbReference>
<dbReference type="GO" id="GO:0016887">
    <property type="term" value="F:ATP hydrolysis activity"/>
    <property type="evidence" value="ECO:0007669"/>
    <property type="project" value="InterPro"/>
</dbReference>
<dbReference type="PROSITE" id="PS00211">
    <property type="entry name" value="ABC_TRANSPORTER_1"/>
    <property type="match status" value="1"/>
</dbReference>
<dbReference type="Pfam" id="PF00005">
    <property type="entry name" value="ABC_tran"/>
    <property type="match status" value="1"/>
</dbReference>
<protein>
    <recommendedName>
        <fullName evidence="8">Energy-coupling factor transporter ATP-binding protein EcfA2</fullName>
        <ecNumber evidence="8">7.-.-.-</ecNumber>
    </recommendedName>
</protein>
<dbReference type="FunFam" id="3.40.50.300:FF:000224">
    <property type="entry name" value="Energy-coupling factor transporter ATP-binding protein EcfA"/>
    <property type="match status" value="1"/>
</dbReference>
<keyword evidence="6" id="KW-1278">Translocase</keyword>
<gene>
    <name evidence="10" type="ORF">SAMN02910314_01823</name>
</gene>
<dbReference type="InterPro" id="IPR027417">
    <property type="entry name" value="P-loop_NTPase"/>
</dbReference>
<dbReference type="InterPro" id="IPR017871">
    <property type="entry name" value="ABC_transporter-like_CS"/>
</dbReference>
<keyword evidence="7 8" id="KW-0472">Membrane</keyword>
<keyword evidence="4 8" id="KW-0547">Nucleotide-binding</keyword>
<accession>A0A172RWJ8</accession>
<evidence type="ECO:0000256" key="6">
    <source>
        <dbReference type="ARBA" id="ARBA00022967"/>
    </source>
</evidence>
<dbReference type="PANTHER" id="PTHR43553">
    <property type="entry name" value="HEAVY METAL TRANSPORTER"/>
    <property type="match status" value="1"/>
</dbReference>
<dbReference type="GO" id="GO:0043190">
    <property type="term" value="C:ATP-binding cassette (ABC) transporter complex"/>
    <property type="evidence" value="ECO:0007669"/>
    <property type="project" value="TreeGrafter"/>
</dbReference>
<reference evidence="11" key="1">
    <citation type="submission" date="2016-10" db="EMBL/GenBank/DDBJ databases">
        <authorList>
            <person name="Varghese N."/>
        </authorList>
    </citation>
    <scope>NUCLEOTIDE SEQUENCE [LARGE SCALE GENOMIC DNA]</scope>
    <source>
        <strain evidence="11">DSM 21843</strain>
    </source>
</reference>
<keyword evidence="5 8" id="KW-0067">ATP-binding</keyword>
<evidence type="ECO:0000259" key="9">
    <source>
        <dbReference type="PROSITE" id="PS50893"/>
    </source>
</evidence>
<dbReference type="EMBL" id="FOEC01000015">
    <property type="protein sequence ID" value="SEO98401.1"/>
    <property type="molecule type" value="Genomic_DNA"/>
</dbReference>
<comment type="function">
    <text evidence="8">ATP-binding (A) component of a common energy-coupling factor (ECF) ABC-transporter complex.</text>
</comment>
<keyword evidence="2 8" id="KW-0813">Transport</keyword>
<dbReference type="Proteomes" id="UP000182975">
    <property type="component" value="Unassembled WGS sequence"/>
</dbReference>
<keyword evidence="11" id="KW-1185">Reference proteome</keyword>
<feature type="domain" description="ABC transporter" evidence="9">
    <location>
        <begin position="2"/>
        <end position="264"/>
    </location>
</feature>
<comment type="similarity">
    <text evidence="8">Belongs to the ABC transporter superfamily. Energy-coupling factor EcfA family.</text>
</comment>
<dbReference type="PATRIC" id="fig|79604.3.peg.237"/>
<dbReference type="GO" id="GO:0042626">
    <property type="term" value="F:ATPase-coupled transmembrane transporter activity"/>
    <property type="evidence" value="ECO:0007669"/>
    <property type="project" value="TreeGrafter"/>
</dbReference>
<evidence type="ECO:0000256" key="5">
    <source>
        <dbReference type="ARBA" id="ARBA00022840"/>
    </source>
</evidence>
<comment type="subunit">
    <text evidence="8">Forms a stable energy-coupling factor (ECF) transporter complex composed of 2 membrane-embedded substrate-binding proteins (S component), 2 ATP-binding proteins (A component) and 2 transmembrane proteins (T component).</text>
</comment>
<dbReference type="Gene3D" id="3.40.50.300">
    <property type="entry name" value="P-loop containing nucleotide triphosphate hydrolases"/>
    <property type="match status" value="1"/>
</dbReference>
<dbReference type="InterPro" id="IPR003439">
    <property type="entry name" value="ABC_transporter-like_ATP-bd"/>
</dbReference>
<organism evidence="10 11">
    <name type="scientific">Denitrobacterium detoxificans</name>
    <dbReference type="NCBI Taxonomy" id="79604"/>
    <lineage>
        <taxon>Bacteria</taxon>
        <taxon>Bacillati</taxon>
        <taxon>Actinomycetota</taxon>
        <taxon>Coriobacteriia</taxon>
        <taxon>Eggerthellales</taxon>
        <taxon>Eggerthellaceae</taxon>
        <taxon>Denitrobacterium</taxon>
    </lineage>
</organism>
<evidence type="ECO:0000256" key="4">
    <source>
        <dbReference type="ARBA" id="ARBA00022741"/>
    </source>
</evidence>
<dbReference type="InterPro" id="IPR003593">
    <property type="entry name" value="AAA+_ATPase"/>
</dbReference>
<dbReference type="EC" id="7.-.-.-" evidence="8"/>
<name>A0A172RWJ8_9ACTN</name>
<dbReference type="AlphaFoldDB" id="A0A172RWJ8"/>
<dbReference type="PANTHER" id="PTHR43553:SF27">
    <property type="entry name" value="ENERGY-COUPLING FACTOR TRANSPORTER ATP-BINDING PROTEIN ECFA2"/>
    <property type="match status" value="1"/>
</dbReference>
<dbReference type="InterPro" id="IPR015856">
    <property type="entry name" value="ABC_transpr_CbiO/EcfA_su"/>
</dbReference>
<proteinExistence type="inferred from homology"/>
<evidence type="ECO:0000313" key="10">
    <source>
        <dbReference type="EMBL" id="SEO98401.1"/>
    </source>
</evidence>
<keyword evidence="3 8" id="KW-1003">Cell membrane</keyword>
<dbReference type="STRING" id="79604.AAY81_01135"/>
<dbReference type="InterPro" id="IPR030946">
    <property type="entry name" value="EcfA2"/>
</dbReference>
<evidence type="ECO:0000256" key="7">
    <source>
        <dbReference type="ARBA" id="ARBA00023136"/>
    </source>
</evidence>
<dbReference type="GO" id="GO:0005524">
    <property type="term" value="F:ATP binding"/>
    <property type="evidence" value="ECO:0007669"/>
    <property type="project" value="UniProtKB-UniRule"/>
</dbReference>
<evidence type="ECO:0000256" key="8">
    <source>
        <dbReference type="RuleBase" id="RU365104"/>
    </source>
</evidence>
<dbReference type="SUPFAM" id="SSF52540">
    <property type="entry name" value="P-loop containing nucleoside triphosphate hydrolases"/>
    <property type="match status" value="1"/>
</dbReference>
<evidence type="ECO:0000313" key="11">
    <source>
        <dbReference type="Proteomes" id="UP000182975"/>
    </source>
</evidence>
<dbReference type="KEGG" id="ddt:AAY81_01135"/>